<dbReference type="PANTHER" id="PTHR10828:SF38">
    <property type="entry name" value="ARSENICAL-RESISTANCE PROTEIN 2-RELATED"/>
    <property type="match status" value="1"/>
</dbReference>
<dbReference type="PANTHER" id="PTHR10828">
    <property type="entry name" value="M-PHASE INDUCER PHOSPHATASE DUAL SPECIFICITY PHOSPHATASE CDC25"/>
    <property type="match status" value="1"/>
</dbReference>
<dbReference type="Gene3D" id="3.40.250.10">
    <property type="entry name" value="Rhodanese-like domain"/>
    <property type="match status" value="1"/>
</dbReference>
<dbReference type="EMBL" id="JADGJQ010000037">
    <property type="protein sequence ID" value="KAJ3176892.1"/>
    <property type="molecule type" value="Genomic_DNA"/>
</dbReference>
<keyword evidence="3" id="KW-1185">Reference proteome</keyword>
<evidence type="ECO:0000313" key="2">
    <source>
        <dbReference type="EMBL" id="KAJ3176892.1"/>
    </source>
</evidence>
<name>A0AAD5XQC2_9FUNG</name>
<evidence type="ECO:0000313" key="3">
    <source>
        <dbReference type="Proteomes" id="UP001212152"/>
    </source>
</evidence>
<evidence type="ECO:0000259" key="1">
    <source>
        <dbReference type="PROSITE" id="PS50206"/>
    </source>
</evidence>
<dbReference type="GO" id="GO:0004725">
    <property type="term" value="F:protein tyrosine phosphatase activity"/>
    <property type="evidence" value="ECO:0007669"/>
    <property type="project" value="TreeGrafter"/>
</dbReference>
<dbReference type="PROSITE" id="PS50206">
    <property type="entry name" value="RHODANESE_3"/>
    <property type="match status" value="1"/>
</dbReference>
<dbReference type="AlphaFoldDB" id="A0AAD5XQC2"/>
<organism evidence="2 3">
    <name type="scientific">Geranomyces variabilis</name>
    <dbReference type="NCBI Taxonomy" id="109894"/>
    <lineage>
        <taxon>Eukaryota</taxon>
        <taxon>Fungi</taxon>
        <taxon>Fungi incertae sedis</taxon>
        <taxon>Chytridiomycota</taxon>
        <taxon>Chytridiomycota incertae sedis</taxon>
        <taxon>Chytridiomycetes</taxon>
        <taxon>Spizellomycetales</taxon>
        <taxon>Powellomycetaceae</taxon>
        <taxon>Geranomyces</taxon>
    </lineage>
</organism>
<reference evidence="2" key="1">
    <citation type="submission" date="2020-05" db="EMBL/GenBank/DDBJ databases">
        <title>Phylogenomic resolution of chytrid fungi.</title>
        <authorList>
            <person name="Stajich J.E."/>
            <person name="Amses K."/>
            <person name="Simmons R."/>
            <person name="Seto K."/>
            <person name="Myers J."/>
            <person name="Bonds A."/>
            <person name="Quandt C.A."/>
            <person name="Barry K."/>
            <person name="Liu P."/>
            <person name="Grigoriev I."/>
            <person name="Longcore J.E."/>
            <person name="James T.Y."/>
        </authorList>
    </citation>
    <scope>NUCLEOTIDE SEQUENCE</scope>
    <source>
        <strain evidence="2">JEL0379</strain>
    </source>
</reference>
<accession>A0AAD5XQC2</accession>
<dbReference type="InterPro" id="IPR001763">
    <property type="entry name" value="Rhodanese-like_dom"/>
</dbReference>
<dbReference type="Proteomes" id="UP001212152">
    <property type="component" value="Unassembled WGS sequence"/>
</dbReference>
<protein>
    <recommendedName>
        <fullName evidence="1">Rhodanese domain-containing protein</fullName>
    </recommendedName>
</protein>
<proteinExistence type="predicted"/>
<dbReference type="InterPro" id="IPR036873">
    <property type="entry name" value="Rhodanese-like_dom_sf"/>
</dbReference>
<dbReference type="GO" id="GO:0005634">
    <property type="term" value="C:nucleus"/>
    <property type="evidence" value="ECO:0007669"/>
    <property type="project" value="TreeGrafter"/>
</dbReference>
<dbReference type="SMART" id="SM00450">
    <property type="entry name" value="RHOD"/>
    <property type="match status" value="1"/>
</dbReference>
<sequence>MFTEPPPHIEPADLVKLLSDPTQTPGKSYQVVDVRGDDFAHGNIKGALNIPAHELCEETDAALLKRLSGPRKLIFHCALSQVRGPKCARRFADAQRRAGVENPAEVYVLRGGFENWQSIEGCKAFMESYNAKYWENPY</sequence>
<feature type="domain" description="Rhodanese" evidence="1">
    <location>
        <begin position="25"/>
        <end position="125"/>
    </location>
</feature>
<dbReference type="Pfam" id="PF00581">
    <property type="entry name" value="Rhodanese"/>
    <property type="match status" value="1"/>
</dbReference>
<gene>
    <name evidence="2" type="ORF">HDU87_004824</name>
</gene>
<comment type="caution">
    <text evidence="2">The sequence shown here is derived from an EMBL/GenBank/DDBJ whole genome shotgun (WGS) entry which is preliminary data.</text>
</comment>
<dbReference type="GO" id="GO:0005737">
    <property type="term" value="C:cytoplasm"/>
    <property type="evidence" value="ECO:0007669"/>
    <property type="project" value="TreeGrafter"/>
</dbReference>
<dbReference type="SUPFAM" id="SSF52821">
    <property type="entry name" value="Rhodanese/Cell cycle control phosphatase"/>
    <property type="match status" value="1"/>
</dbReference>